<dbReference type="SMART" id="SM00829">
    <property type="entry name" value="PKS_ER"/>
    <property type="match status" value="1"/>
</dbReference>
<dbReference type="Gene3D" id="3.40.50.720">
    <property type="entry name" value="NAD(P)-binding Rossmann-like Domain"/>
    <property type="match status" value="1"/>
</dbReference>
<reference evidence="8 9" key="1">
    <citation type="submission" date="2019-09" db="EMBL/GenBank/DDBJ databases">
        <title>Phylogeny of genus Pseudoclavibacter and closely related genus.</title>
        <authorList>
            <person name="Li Y."/>
        </authorList>
    </citation>
    <scope>NUCLEOTIDE SEQUENCE [LARGE SCALE GENOMIC DNA]</scope>
    <source>
        <strain evidence="8 9">JCM 16921</strain>
    </source>
</reference>
<dbReference type="EMBL" id="WBKA01000001">
    <property type="protein sequence ID" value="KAB1633611.1"/>
    <property type="molecule type" value="Genomic_DNA"/>
</dbReference>
<keyword evidence="5" id="KW-0560">Oxidoreductase</keyword>
<dbReference type="InterPro" id="IPR020843">
    <property type="entry name" value="ER"/>
</dbReference>
<keyword evidence="9" id="KW-1185">Reference proteome</keyword>
<dbReference type="GO" id="GO:0016491">
    <property type="term" value="F:oxidoreductase activity"/>
    <property type="evidence" value="ECO:0007669"/>
    <property type="project" value="UniProtKB-KW"/>
</dbReference>
<dbReference type="AlphaFoldDB" id="A0A7C8BP84"/>
<gene>
    <name evidence="8" type="ORF">F8O02_01405</name>
</gene>
<keyword evidence="3 6" id="KW-0479">Metal-binding</keyword>
<evidence type="ECO:0000256" key="4">
    <source>
        <dbReference type="ARBA" id="ARBA00022833"/>
    </source>
</evidence>
<dbReference type="PANTHER" id="PTHR42813">
    <property type="entry name" value="ZINC-TYPE ALCOHOL DEHYDROGENASE-LIKE"/>
    <property type="match status" value="1"/>
</dbReference>
<organism evidence="8 9">
    <name type="scientific">Pseudoclavibacter caeni</name>
    <dbReference type="NCBI Taxonomy" id="908846"/>
    <lineage>
        <taxon>Bacteria</taxon>
        <taxon>Bacillati</taxon>
        <taxon>Actinomycetota</taxon>
        <taxon>Actinomycetes</taxon>
        <taxon>Micrococcales</taxon>
        <taxon>Microbacteriaceae</taxon>
        <taxon>Pseudoclavibacter</taxon>
    </lineage>
</organism>
<feature type="domain" description="Enoyl reductase (ER)" evidence="7">
    <location>
        <begin position="7"/>
        <end position="343"/>
    </location>
</feature>
<proteinExistence type="inferred from homology"/>
<evidence type="ECO:0000313" key="9">
    <source>
        <dbReference type="Proteomes" id="UP000481339"/>
    </source>
</evidence>
<dbReference type="Pfam" id="PF08240">
    <property type="entry name" value="ADH_N"/>
    <property type="match status" value="1"/>
</dbReference>
<dbReference type="PANTHER" id="PTHR42813:SF4">
    <property type="entry name" value="NADP-DEPENDENT ISOPROPANOL DEHYDROGENASE"/>
    <property type="match status" value="1"/>
</dbReference>
<dbReference type="PROSITE" id="PS00059">
    <property type="entry name" value="ADH_ZINC"/>
    <property type="match status" value="1"/>
</dbReference>
<dbReference type="SUPFAM" id="SSF50129">
    <property type="entry name" value="GroES-like"/>
    <property type="match status" value="1"/>
</dbReference>
<dbReference type="Gene3D" id="3.90.180.10">
    <property type="entry name" value="Medium-chain alcohol dehydrogenases, catalytic domain"/>
    <property type="match status" value="1"/>
</dbReference>
<dbReference type="Proteomes" id="UP000481339">
    <property type="component" value="Unassembled WGS sequence"/>
</dbReference>
<dbReference type="CDD" id="cd08286">
    <property type="entry name" value="FDH_like_ADH2"/>
    <property type="match status" value="1"/>
</dbReference>
<dbReference type="GO" id="GO:0008270">
    <property type="term" value="F:zinc ion binding"/>
    <property type="evidence" value="ECO:0007669"/>
    <property type="project" value="InterPro"/>
</dbReference>
<comment type="similarity">
    <text evidence="2 6">Belongs to the zinc-containing alcohol dehydrogenase family.</text>
</comment>
<evidence type="ECO:0000256" key="6">
    <source>
        <dbReference type="RuleBase" id="RU361277"/>
    </source>
</evidence>
<sequence length="351" mass="37011">MKGLVYGGPGVREWKEVPDPVIEQPTDVIVKMTATTICGSDLHVLKGDVPETPAGTVLGHEGVGVVTEVGSEVENIKVGDKLLLSCMTTCGRCANCRKGLLSHCLAPEGASGDAWAFGHYINGTQAEYCRVPYAETSCYRIPEGVDDRDAILLSDILPTGFEIGVQNGRVKPGDTVAIIGAGPVGLSAVATAGLYGPARIISVDLDDNRLAEAKKFGATDGVNSGAVDAIDQIKALTNDGEGVDVAIEAVGIPPTLQLATEIVRPGGHVANIGVHGKPVEIAMEKLWTKNIDITMGLVNTTTLEMLLNLVAAKKLDVSGFVTHEFSFDEFEKAYDVFADAKNTKALKVYVH</sequence>
<dbReference type="InterPro" id="IPR036291">
    <property type="entry name" value="NAD(P)-bd_dom_sf"/>
</dbReference>
<evidence type="ECO:0000256" key="3">
    <source>
        <dbReference type="ARBA" id="ARBA00022723"/>
    </source>
</evidence>
<evidence type="ECO:0000313" key="8">
    <source>
        <dbReference type="EMBL" id="KAB1633611.1"/>
    </source>
</evidence>
<accession>A0A7C8BP84</accession>
<comment type="cofactor">
    <cofactor evidence="1 6">
        <name>Zn(2+)</name>
        <dbReference type="ChEBI" id="CHEBI:29105"/>
    </cofactor>
</comment>
<keyword evidence="4 6" id="KW-0862">Zinc</keyword>
<dbReference type="InterPro" id="IPR013154">
    <property type="entry name" value="ADH-like_N"/>
</dbReference>
<dbReference type="InterPro" id="IPR013149">
    <property type="entry name" value="ADH-like_C"/>
</dbReference>
<protein>
    <submittedName>
        <fullName evidence="8">Zinc-dependent alcohol dehydrogenase family protein</fullName>
    </submittedName>
</protein>
<name>A0A7C8BP84_9MICO</name>
<evidence type="ECO:0000256" key="2">
    <source>
        <dbReference type="ARBA" id="ARBA00008072"/>
    </source>
</evidence>
<dbReference type="Pfam" id="PF00107">
    <property type="entry name" value="ADH_zinc_N"/>
    <property type="match status" value="1"/>
</dbReference>
<dbReference type="InterPro" id="IPR002328">
    <property type="entry name" value="ADH_Zn_CS"/>
</dbReference>
<evidence type="ECO:0000259" key="7">
    <source>
        <dbReference type="SMART" id="SM00829"/>
    </source>
</evidence>
<dbReference type="RefSeq" id="WP_158035389.1">
    <property type="nucleotide sequence ID" value="NZ_BAAAZV010000018.1"/>
</dbReference>
<comment type="caution">
    <text evidence="8">The sequence shown here is derived from an EMBL/GenBank/DDBJ whole genome shotgun (WGS) entry which is preliminary data.</text>
</comment>
<dbReference type="SUPFAM" id="SSF51735">
    <property type="entry name" value="NAD(P)-binding Rossmann-fold domains"/>
    <property type="match status" value="1"/>
</dbReference>
<evidence type="ECO:0000256" key="1">
    <source>
        <dbReference type="ARBA" id="ARBA00001947"/>
    </source>
</evidence>
<dbReference type="InterPro" id="IPR011032">
    <property type="entry name" value="GroES-like_sf"/>
</dbReference>
<evidence type="ECO:0000256" key="5">
    <source>
        <dbReference type="ARBA" id="ARBA00023002"/>
    </source>
</evidence>
<dbReference type="OrthoDB" id="241504at2"/>